<dbReference type="AlphaFoldDB" id="A0AAV7LY47"/>
<dbReference type="Proteomes" id="UP001066276">
    <property type="component" value="Chromosome 10"/>
</dbReference>
<name>A0AAV7LY47_PLEWA</name>
<keyword evidence="1" id="KW-0472">Membrane</keyword>
<organism evidence="2 3">
    <name type="scientific">Pleurodeles waltl</name>
    <name type="common">Iberian ribbed newt</name>
    <dbReference type="NCBI Taxonomy" id="8319"/>
    <lineage>
        <taxon>Eukaryota</taxon>
        <taxon>Metazoa</taxon>
        <taxon>Chordata</taxon>
        <taxon>Craniata</taxon>
        <taxon>Vertebrata</taxon>
        <taxon>Euteleostomi</taxon>
        <taxon>Amphibia</taxon>
        <taxon>Batrachia</taxon>
        <taxon>Caudata</taxon>
        <taxon>Salamandroidea</taxon>
        <taxon>Salamandridae</taxon>
        <taxon>Pleurodelinae</taxon>
        <taxon>Pleurodeles</taxon>
    </lineage>
</organism>
<protein>
    <submittedName>
        <fullName evidence="2">Uncharacterized protein</fullName>
    </submittedName>
</protein>
<feature type="transmembrane region" description="Helical" evidence="1">
    <location>
        <begin position="78"/>
        <end position="101"/>
    </location>
</feature>
<gene>
    <name evidence="2" type="ORF">NDU88_000436</name>
</gene>
<dbReference type="EMBL" id="JANPWB010000014">
    <property type="protein sequence ID" value="KAJ1095269.1"/>
    <property type="molecule type" value="Genomic_DNA"/>
</dbReference>
<keyword evidence="3" id="KW-1185">Reference proteome</keyword>
<comment type="caution">
    <text evidence="2">The sequence shown here is derived from an EMBL/GenBank/DDBJ whole genome shotgun (WGS) entry which is preliminary data.</text>
</comment>
<evidence type="ECO:0000313" key="2">
    <source>
        <dbReference type="EMBL" id="KAJ1095269.1"/>
    </source>
</evidence>
<reference evidence="2" key="1">
    <citation type="journal article" date="2022" name="bioRxiv">
        <title>Sequencing and chromosome-scale assembly of the giantPleurodeles waltlgenome.</title>
        <authorList>
            <person name="Brown T."/>
            <person name="Elewa A."/>
            <person name="Iarovenko S."/>
            <person name="Subramanian E."/>
            <person name="Araus A.J."/>
            <person name="Petzold A."/>
            <person name="Susuki M."/>
            <person name="Suzuki K.-i.T."/>
            <person name="Hayashi T."/>
            <person name="Toyoda A."/>
            <person name="Oliveira C."/>
            <person name="Osipova E."/>
            <person name="Leigh N.D."/>
            <person name="Simon A."/>
            <person name="Yun M.H."/>
        </authorList>
    </citation>
    <scope>NUCLEOTIDE SEQUENCE</scope>
    <source>
        <strain evidence="2">20211129_DDA</strain>
        <tissue evidence="2">Liver</tissue>
    </source>
</reference>
<evidence type="ECO:0000313" key="3">
    <source>
        <dbReference type="Proteomes" id="UP001066276"/>
    </source>
</evidence>
<sequence length="143" mass="15446">MAGDFWSHVKGEQSQHHTSTKNPVVRSCSLCALKHGFITFAATQMDRFRHQNCISILAKPAADDLRVVLSMVAAADDLWVVLLRTAGTVALLVVLSVVASADDLWVVLSMVASADDLRVVLSSTAADDRRVVLCVVAVVYLLL</sequence>
<keyword evidence="1" id="KW-0812">Transmembrane</keyword>
<keyword evidence="1" id="KW-1133">Transmembrane helix</keyword>
<accession>A0AAV7LY47</accession>
<proteinExistence type="predicted"/>
<evidence type="ECO:0000256" key="1">
    <source>
        <dbReference type="SAM" id="Phobius"/>
    </source>
</evidence>